<feature type="domain" description="GmrSD restriction endonucleases N-terminal" evidence="1">
    <location>
        <begin position="12"/>
        <end position="232"/>
    </location>
</feature>
<dbReference type="InterPro" id="IPR011089">
    <property type="entry name" value="GmrSD_C"/>
</dbReference>
<name>A0A2A5B9A4_9GAMM</name>
<sequence length="564" mass="65486">MSKKISAAEHPLSKIFSSDFEYIIPSYQRPYAWGILHTYDLFDDLYDFYKSEIDEGYFLGSIVLIKQENNTHSEVIDGQQRLTTLTILLAAMASKMTGESQDRLKQYIREPGNHFEGLKSKPRLTLRDRDKDFFEKYVQSLDFDGLLKLDPETLSSEAQKNIYKNSNSLLLCLDKKFGDSVEELTAFVRFILQRCFLVTVSTPSQKSAFRVFSVMNTRGMSLQATDIIKADIIGKIDDQEQQDEYNERWEDMEVELGREGFNDLFGYVRMIYNKDKAKRAILDEFRTHVLSKITSPTELIEKVLEPYADALATLKNANYEASSNAQDINGYLKWLNRIDNSDWLPPAIQFLSQHKHNPEYVLWFFKKLERLAAYMHVCAKNINERISRYADLLEGLEKTHSMELPVSSVELRDDEKLSMMQALDGNIYDLTARRRNYLILRLDAFLSDGGASYDPNILTIEHVLPQTVDEDSQWASIWPIEEVRKEWVHRIANLVPLNRRRNSQARNFDFDRKKSAYFTGKSGVSSYALTTQVLNSSEWSPEFIEKRQVELLDALNENWELAEE</sequence>
<dbReference type="Pfam" id="PF03235">
    <property type="entry name" value="GmrSD_N"/>
    <property type="match status" value="1"/>
</dbReference>
<accession>A0A2A5B9A4</accession>
<feature type="domain" description="GmrSD restriction endonucleases C-terminal" evidence="2">
    <location>
        <begin position="426"/>
        <end position="553"/>
    </location>
</feature>
<evidence type="ECO:0000259" key="2">
    <source>
        <dbReference type="Pfam" id="PF07510"/>
    </source>
</evidence>
<evidence type="ECO:0000313" key="4">
    <source>
        <dbReference type="Proteomes" id="UP000218327"/>
    </source>
</evidence>
<evidence type="ECO:0000259" key="1">
    <source>
        <dbReference type="Pfam" id="PF03235"/>
    </source>
</evidence>
<dbReference type="PANTHER" id="PTHR35149">
    <property type="entry name" value="SLL5132 PROTEIN"/>
    <property type="match status" value="1"/>
</dbReference>
<dbReference type="PANTHER" id="PTHR35149:SF2">
    <property type="entry name" value="DUF262 DOMAIN-CONTAINING PROTEIN"/>
    <property type="match status" value="1"/>
</dbReference>
<dbReference type="AlphaFoldDB" id="A0A2A5B9A4"/>
<organism evidence="3 4">
    <name type="scientific">SAR86 cluster bacterium</name>
    <dbReference type="NCBI Taxonomy" id="2030880"/>
    <lineage>
        <taxon>Bacteria</taxon>
        <taxon>Pseudomonadati</taxon>
        <taxon>Pseudomonadota</taxon>
        <taxon>Gammaproteobacteria</taxon>
        <taxon>SAR86 cluster</taxon>
    </lineage>
</organism>
<dbReference type="InterPro" id="IPR004919">
    <property type="entry name" value="GmrSD_N"/>
</dbReference>
<gene>
    <name evidence="3" type="ORF">COA96_01305</name>
</gene>
<proteinExistence type="predicted"/>
<reference evidence="4" key="1">
    <citation type="submission" date="2017-08" db="EMBL/GenBank/DDBJ databases">
        <title>A dynamic microbial community with high functional redundancy inhabits the cold, oxic subseafloor aquifer.</title>
        <authorList>
            <person name="Tully B.J."/>
            <person name="Wheat C.G."/>
            <person name="Glazer B.T."/>
            <person name="Huber J.A."/>
        </authorList>
    </citation>
    <scope>NUCLEOTIDE SEQUENCE [LARGE SCALE GENOMIC DNA]</scope>
</reference>
<evidence type="ECO:0008006" key="5">
    <source>
        <dbReference type="Google" id="ProtNLM"/>
    </source>
</evidence>
<dbReference type="EMBL" id="NVVJ01000003">
    <property type="protein sequence ID" value="PCJ28174.1"/>
    <property type="molecule type" value="Genomic_DNA"/>
</dbReference>
<evidence type="ECO:0000313" key="3">
    <source>
        <dbReference type="EMBL" id="PCJ28174.1"/>
    </source>
</evidence>
<protein>
    <recommendedName>
        <fullName evidence="5">DUF262 domain-containing protein</fullName>
    </recommendedName>
</protein>
<dbReference type="Proteomes" id="UP000218327">
    <property type="component" value="Unassembled WGS sequence"/>
</dbReference>
<comment type="caution">
    <text evidence="3">The sequence shown here is derived from an EMBL/GenBank/DDBJ whole genome shotgun (WGS) entry which is preliminary data.</text>
</comment>
<dbReference type="Pfam" id="PF07510">
    <property type="entry name" value="GmrSD_C"/>
    <property type="match status" value="1"/>
</dbReference>